<evidence type="ECO:0000256" key="7">
    <source>
        <dbReference type="ARBA" id="ARBA00033000"/>
    </source>
</evidence>
<dbReference type="GO" id="GO:0030203">
    <property type="term" value="P:glycosaminoglycan metabolic process"/>
    <property type="evidence" value="ECO:0007669"/>
    <property type="project" value="TreeGrafter"/>
</dbReference>
<dbReference type="EC" id="3.2.1.52" evidence="3"/>
<dbReference type="GO" id="GO:0004563">
    <property type="term" value="F:beta-N-acetylhexosaminidase activity"/>
    <property type="evidence" value="ECO:0007669"/>
    <property type="project" value="UniProtKB-EC"/>
</dbReference>
<reference evidence="12" key="1">
    <citation type="submission" date="2016-10" db="EMBL/GenBank/DDBJ databases">
        <authorList>
            <person name="Varghese N."/>
            <person name="Submissions S."/>
        </authorList>
    </citation>
    <scope>NUCLEOTIDE SEQUENCE [LARGE SCALE GENOMIC DNA]</scope>
    <source>
        <strain evidence="12">DSM 17465</strain>
    </source>
</reference>
<evidence type="ECO:0000313" key="12">
    <source>
        <dbReference type="Proteomes" id="UP000183371"/>
    </source>
</evidence>
<keyword evidence="12" id="KW-1185">Reference proteome</keyword>
<evidence type="ECO:0000256" key="4">
    <source>
        <dbReference type="ARBA" id="ARBA00022801"/>
    </source>
</evidence>
<dbReference type="SUPFAM" id="SSF55545">
    <property type="entry name" value="beta-N-acetylhexosaminidase-like domain"/>
    <property type="match status" value="1"/>
</dbReference>
<sequence length="639" mass="70114">MEAAACADTAIRMETWRTEDRQVSCILSAKCDAPISNYTLCFSMLAPCEVVEGANIHRMTAGYIELQFDNDKLGTGQALAFTLKYKSNMNPANRSWLPKGAYLRMEDGSILPVQITPRGIDQTYSTKLPEQHADPSSDELMLVPAPQSWQPTGATLDVSAGYKLDRSWDTEGEADSTEAVEALADRNNIGPFLAEDGVPLHFTRNAGLAEDAYELTIAPDGITLTASAAAGAFYGAITLLNLKQIYGGTIPCGQIADVPRFEWRGQHLDCARHYYEPETLLRLVDMMALLKLNRFHWHFCDDEAFRLEVESYPELWKKSGMRGEGRVVPGIYGAADGPQGGTYSKAFAKRLVEHAKALHIEVLPEIEIPAHSWAVLQIHPELRETADESNEVSVHGYLNNTINPALPEAWAYMEALAKEVSGIFPFAHLHLGCDERPPAAWTKSPAIEKLKAEQGLETADDVQGWMMDKLGAYVSSLGVRPAAWEEAAKGANGGINNDAILFSWTQQGPGLEAARKGYSVVMTPAAHAYWDIAPSGEFNEIGLNWAGITSLADSVNWDPVPENEPELEGKIIGAQGCLWSEVVLRDANMESMMAPRILGISEIGWSTRANKPDAEQITQKAACYSKLFAAIGWRQNVRD</sequence>
<dbReference type="InterPro" id="IPR025705">
    <property type="entry name" value="Beta_hexosaminidase_sua/sub"/>
</dbReference>
<dbReference type="GO" id="GO:0016020">
    <property type="term" value="C:membrane"/>
    <property type="evidence" value="ECO:0007669"/>
    <property type="project" value="TreeGrafter"/>
</dbReference>
<evidence type="ECO:0000256" key="1">
    <source>
        <dbReference type="ARBA" id="ARBA00001231"/>
    </source>
</evidence>
<dbReference type="InterPro" id="IPR015882">
    <property type="entry name" value="HEX_bac_N"/>
</dbReference>
<gene>
    <name evidence="11" type="ORF">SAMN05444141_10529</name>
</gene>
<feature type="active site" description="Proton donor" evidence="8">
    <location>
        <position position="435"/>
    </location>
</feature>
<dbReference type="InterPro" id="IPR015883">
    <property type="entry name" value="Glyco_hydro_20_cat"/>
</dbReference>
<evidence type="ECO:0000256" key="2">
    <source>
        <dbReference type="ARBA" id="ARBA00006285"/>
    </source>
</evidence>
<dbReference type="Pfam" id="PF00728">
    <property type="entry name" value="Glyco_hydro_20"/>
    <property type="match status" value="1"/>
</dbReference>
<evidence type="ECO:0000256" key="3">
    <source>
        <dbReference type="ARBA" id="ARBA00012663"/>
    </source>
</evidence>
<evidence type="ECO:0000259" key="10">
    <source>
        <dbReference type="Pfam" id="PF02838"/>
    </source>
</evidence>
<evidence type="ECO:0000256" key="5">
    <source>
        <dbReference type="ARBA" id="ARBA00023295"/>
    </source>
</evidence>
<dbReference type="Gene3D" id="3.30.379.10">
    <property type="entry name" value="Chitobiase/beta-hexosaminidase domain 2-like"/>
    <property type="match status" value="1"/>
</dbReference>
<comment type="similarity">
    <text evidence="2">Belongs to the glycosyl hydrolase 20 family.</text>
</comment>
<dbReference type="GO" id="GO:0005975">
    <property type="term" value="P:carbohydrate metabolic process"/>
    <property type="evidence" value="ECO:0007669"/>
    <property type="project" value="InterPro"/>
</dbReference>
<evidence type="ECO:0000256" key="8">
    <source>
        <dbReference type="PIRSR" id="PIRSR625705-1"/>
    </source>
</evidence>
<name>A0A1I7C1B6_9HYPH</name>
<dbReference type="PRINTS" id="PR00738">
    <property type="entry name" value="GLHYDRLASE20"/>
</dbReference>
<feature type="domain" description="Beta-hexosaminidase bacterial type N-terminal" evidence="10">
    <location>
        <begin position="142"/>
        <end position="257"/>
    </location>
</feature>
<organism evidence="11 12">
    <name type="scientific">Pseudovibrio denitrificans</name>
    <dbReference type="NCBI Taxonomy" id="258256"/>
    <lineage>
        <taxon>Bacteria</taxon>
        <taxon>Pseudomonadati</taxon>
        <taxon>Pseudomonadota</taxon>
        <taxon>Alphaproteobacteria</taxon>
        <taxon>Hyphomicrobiales</taxon>
        <taxon>Stappiaceae</taxon>
        <taxon>Pseudovibrio</taxon>
    </lineage>
</organism>
<evidence type="ECO:0000256" key="6">
    <source>
        <dbReference type="ARBA" id="ARBA00030512"/>
    </source>
</evidence>
<dbReference type="RefSeq" id="WP_083417023.1">
    <property type="nucleotide sequence ID" value="NZ_FPBD01000005.1"/>
</dbReference>
<evidence type="ECO:0000259" key="9">
    <source>
        <dbReference type="Pfam" id="PF00728"/>
    </source>
</evidence>
<dbReference type="Gene3D" id="3.20.20.80">
    <property type="entry name" value="Glycosidases"/>
    <property type="match status" value="1"/>
</dbReference>
<dbReference type="InterPro" id="IPR017853">
    <property type="entry name" value="GH"/>
</dbReference>
<comment type="catalytic activity">
    <reaction evidence="1">
        <text>Hydrolysis of terminal non-reducing N-acetyl-D-hexosamine residues in N-acetyl-beta-D-hexosaminides.</text>
        <dbReference type="EC" id="3.2.1.52"/>
    </reaction>
</comment>
<dbReference type="PANTHER" id="PTHR22600">
    <property type="entry name" value="BETA-HEXOSAMINIDASE"/>
    <property type="match status" value="1"/>
</dbReference>
<evidence type="ECO:0000313" key="11">
    <source>
        <dbReference type="EMBL" id="SFT93257.1"/>
    </source>
</evidence>
<protein>
    <recommendedName>
        <fullName evidence="3">beta-N-acetylhexosaminidase</fullName>
        <ecNumber evidence="3">3.2.1.52</ecNumber>
    </recommendedName>
    <alternativeName>
        <fullName evidence="6">Beta-N-acetylhexosaminidase</fullName>
    </alternativeName>
    <alternativeName>
        <fullName evidence="7">N-acetyl-beta-glucosaminidase</fullName>
    </alternativeName>
</protein>
<dbReference type="SUPFAM" id="SSF51445">
    <property type="entry name" value="(Trans)glycosidases"/>
    <property type="match status" value="1"/>
</dbReference>
<accession>A0A1I7C1B6</accession>
<dbReference type="AlphaFoldDB" id="A0A1I7C1B6"/>
<dbReference type="EMBL" id="FPBD01000005">
    <property type="protein sequence ID" value="SFT93257.1"/>
    <property type="molecule type" value="Genomic_DNA"/>
</dbReference>
<feature type="domain" description="Glycoside hydrolase family 20 catalytic" evidence="9">
    <location>
        <begin position="261"/>
        <end position="607"/>
    </location>
</feature>
<dbReference type="InterPro" id="IPR029018">
    <property type="entry name" value="Hex-like_dom2"/>
</dbReference>
<keyword evidence="4" id="KW-0378">Hydrolase</keyword>
<keyword evidence="5" id="KW-0326">Glycosidase</keyword>
<dbReference type="Pfam" id="PF02838">
    <property type="entry name" value="Glyco_hydro_20b"/>
    <property type="match status" value="1"/>
</dbReference>
<dbReference type="PANTHER" id="PTHR22600:SF57">
    <property type="entry name" value="BETA-N-ACETYLHEXOSAMINIDASE"/>
    <property type="match status" value="1"/>
</dbReference>
<dbReference type="Proteomes" id="UP000183371">
    <property type="component" value="Unassembled WGS sequence"/>
</dbReference>
<proteinExistence type="inferred from homology"/>